<reference evidence="2 3" key="1">
    <citation type="submission" date="2024-09" db="EMBL/GenBank/DDBJ databases">
        <authorList>
            <person name="Sun Q."/>
            <person name="Mori K."/>
        </authorList>
    </citation>
    <scope>NUCLEOTIDE SEQUENCE [LARGE SCALE GENOMIC DNA]</scope>
    <source>
        <strain evidence="2 3">CCM 7765</strain>
    </source>
</reference>
<organism evidence="2 3">
    <name type="scientific">Olivibacter oleidegradans</name>
    <dbReference type="NCBI Taxonomy" id="760123"/>
    <lineage>
        <taxon>Bacteria</taxon>
        <taxon>Pseudomonadati</taxon>
        <taxon>Bacteroidota</taxon>
        <taxon>Sphingobacteriia</taxon>
        <taxon>Sphingobacteriales</taxon>
        <taxon>Sphingobacteriaceae</taxon>
        <taxon>Olivibacter</taxon>
    </lineage>
</organism>
<dbReference type="PANTHER" id="PTHR37512:SF1">
    <property type="entry name" value="NADR_TTD14 AAA DOMAIN-CONTAINING PROTEIN"/>
    <property type="match status" value="1"/>
</dbReference>
<dbReference type="InterPro" id="IPR038727">
    <property type="entry name" value="NadR/Ttd14_AAA_dom"/>
</dbReference>
<dbReference type="Gene3D" id="3.40.50.300">
    <property type="entry name" value="P-loop containing nucleotide triphosphate hydrolases"/>
    <property type="match status" value="1"/>
</dbReference>
<dbReference type="InterPro" id="IPR052735">
    <property type="entry name" value="NAD_biosynth-regulator"/>
</dbReference>
<protein>
    <submittedName>
        <fullName evidence="2">AAA family ATPase</fullName>
    </submittedName>
</protein>
<dbReference type="SUPFAM" id="SSF52540">
    <property type="entry name" value="P-loop containing nucleoside triphosphate hydrolases"/>
    <property type="match status" value="1"/>
</dbReference>
<comment type="caution">
    <text evidence="2">The sequence shown here is derived from an EMBL/GenBank/DDBJ whole genome shotgun (WGS) entry which is preliminary data.</text>
</comment>
<accession>A0ABV6HEA7</accession>
<name>A0ABV6HEA7_9SPHI</name>
<dbReference type="RefSeq" id="WP_130854759.1">
    <property type="nucleotide sequence ID" value="NZ_JBHLWO010000001.1"/>
</dbReference>
<dbReference type="PANTHER" id="PTHR37512">
    <property type="entry name" value="TRIFUNCTIONAL NAD BIOSYNTHESIS/REGULATOR PROTEIN NADR"/>
    <property type="match status" value="1"/>
</dbReference>
<evidence type="ECO:0000259" key="1">
    <source>
        <dbReference type="Pfam" id="PF13521"/>
    </source>
</evidence>
<evidence type="ECO:0000313" key="3">
    <source>
        <dbReference type="Proteomes" id="UP001589774"/>
    </source>
</evidence>
<feature type="domain" description="NadR/Ttd14 AAA" evidence="1">
    <location>
        <begin position="9"/>
        <end position="166"/>
    </location>
</feature>
<gene>
    <name evidence="2" type="ORF">ACFFI0_02845</name>
</gene>
<keyword evidence="3" id="KW-1185">Reference proteome</keyword>
<proteinExistence type="predicted"/>
<sequence length="179" mass="20956">MDDSKQLIKIAVVGPESTGKSQISTYLAKLYGTICVPEYSREYCRNLNREYTLQDELNIFYGQIALERSLEPLAFNHLLICDTTFLTVKVWCDYLFGDTPEEVKSALKNHSYDFYLLMDIDLPWEDDPLRDFPEPEQRQYFLQVWKNELTELKAKYQLISGLGEERFLNAKKALDSFLL</sequence>
<dbReference type="EMBL" id="JBHLWO010000001">
    <property type="protein sequence ID" value="MFC0317225.1"/>
    <property type="molecule type" value="Genomic_DNA"/>
</dbReference>
<dbReference type="InterPro" id="IPR027417">
    <property type="entry name" value="P-loop_NTPase"/>
</dbReference>
<evidence type="ECO:0000313" key="2">
    <source>
        <dbReference type="EMBL" id="MFC0317225.1"/>
    </source>
</evidence>
<dbReference type="Proteomes" id="UP001589774">
    <property type="component" value="Unassembled WGS sequence"/>
</dbReference>
<dbReference type="Pfam" id="PF13521">
    <property type="entry name" value="AAA_28"/>
    <property type="match status" value="1"/>
</dbReference>